<dbReference type="InterPro" id="IPR027124">
    <property type="entry name" value="Swc5/CFDP1/2"/>
</dbReference>
<dbReference type="Gene3D" id="3.60.10.10">
    <property type="entry name" value="Endonuclease/exonuclease/phosphatase"/>
    <property type="match status" value="1"/>
</dbReference>
<keyword evidence="3" id="KW-1185">Reference proteome</keyword>
<proteinExistence type="predicted"/>
<dbReference type="InterPro" id="IPR005135">
    <property type="entry name" value="Endo/exonuclease/phosphatase"/>
</dbReference>
<protein>
    <recommendedName>
        <fullName evidence="1">Endonuclease/exonuclease/phosphatase domain-containing protein</fullName>
    </recommendedName>
</protein>
<dbReference type="PANTHER" id="PTHR23227:SF67">
    <property type="entry name" value="CRANIOFACIAL DEVELOPMENT PROTEIN 2-LIKE"/>
    <property type="match status" value="1"/>
</dbReference>
<dbReference type="SUPFAM" id="SSF56219">
    <property type="entry name" value="DNase I-like"/>
    <property type="match status" value="1"/>
</dbReference>
<dbReference type="Pfam" id="PF03372">
    <property type="entry name" value="Exo_endo_phos"/>
    <property type="match status" value="1"/>
</dbReference>
<organism evidence="2 3">
    <name type="scientific">Necator americanus</name>
    <name type="common">Human hookworm</name>
    <dbReference type="NCBI Taxonomy" id="51031"/>
    <lineage>
        <taxon>Eukaryota</taxon>
        <taxon>Metazoa</taxon>
        <taxon>Ecdysozoa</taxon>
        <taxon>Nematoda</taxon>
        <taxon>Chromadorea</taxon>
        <taxon>Rhabditida</taxon>
        <taxon>Rhabditina</taxon>
        <taxon>Rhabditomorpha</taxon>
        <taxon>Strongyloidea</taxon>
        <taxon>Ancylostomatidae</taxon>
        <taxon>Bunostominae</taxon>
        <taxon>Necator</taxon>
    </lineage>
</organism>
<evidence type="ECO:0000259" key="1">
    <source>
        <dbReference type="Pfam" id="PF03372"/>
    </source>
</evidence>
<name>A0ABR1CZZ9_NECAM</name>
<evidence type="ECO:0000313" key="3">
    <source>
        <dbReference type="Proteomes" id="UP001303046"/>
    </source>
</evidence>
<feature type="domain" description="Endonuclease/exonuclease/phosphatase" evidence="1">
    <location>
        <begin position="251"/>
        <end position="483"/>
    </location>
</feature>
<comment type="caution">
    <text evidence="2">The sequence shown here is derived from an EMBL/GenBank/DDBJ whole genome shotgun (WGS) entry which is preliminary data.</text>
</comment>
<dbReference type="Proteomes" id="UP001303046">
    <property type="component" value="Unassembled WGS sequence"/>
</dbReference>
<reference evidence="2 3" key="1">
    <citation type="submission" date="2023-08" db="EMBL/GenBank/DDBJ databases">
        <title>A Necator americanus chromosomal reference genome.</title>
        <authorList>
            <person name="Ilik V."/>
            <person name="Petrzelkova K.J."/>
            <person name="Pardy F."/>
            <person name="Fuh T."/>
            <person name="Niatou-Singa F.S."/>
            <person name="Gouil Q."/>
            <person name="Baker L."/>
            <person name="Ritchie M.E."/>
            <person name="Jex A.R."/>
            <person name="Gazzola D."/>
            <person name="Li H."/>
            <person name="Toshio Fujiwara R."/>
            <person name="Zhan B."/>
            <person name="Aroian R.V."/>
            <person name="Pafco B."/>
            <person name="Schwarz E.M."/>
        </authorList>
    </citation>
    <scope>NUCLEOTIDE SEQUENCE [LARGE SCALE GENOMIC DNA]</scope>
    <source>
        <strain evidence="2 3">Aroian</strain>
        <tissue evidence="2">Whole animal</tissue>
    </source>
</reference>
<dbReference type="CDD" id="cd09076">
    <property type="entry name" value="L1-EN"/>
    <property type="match status" value="1"/>
</dbReference>
<dbReference type="InterPro" id="IPR036691">
    <property type="entry name" value="Endo/exonu/phosph_ase_sf"/>
</dbReference>
<evidence type="ECO:0000313" key="2">
    <source>
        <dbReference type="EMBL" id="KAK6743887.1"/>
    </source>
</evidence>
<gene>
    <name evidence="2" type="primary">Necator_chrIII.g11671</name>
    <name evidence="2" type="ORF">RB195_010906</name>
</gene>
<sequence length="525" mass="58972">MNKLSFLSTDQIGDGDIRTRNLFNYERAFPLSSAKLVCKAVGGVRHGGWQLVDDIAPRDWMSSICNEKWAVSCCVVYVCVIGKDDSYGVNLTIIYCGSTLIFIGAFFNQTNWRYKFTCALFDNMNTIVIADPVSKSATVCKELNLIGNTHVSFVVASQKDITDEGMNKVGRRPVVKAKLAAAWLLSLGKSLLATPAYSLPQYPAHWALPSQTSDGMATGERRSSLRLLRTSLILDQGDTRKTRHGDCLRLCTYNARTVSTDADLHALLGAAERIKFHVMALQETKCRRSDVRQMNDSTLVIRGEKVPSRNVGGVGFVVHPSVVQLVDSHEILSPRLAILRLRPLRQKSISIINCYSPTSAADESELSAFYEELEEVVRNEKSFYKFVVGDFNAKLGKATEEEYRIGRFGLGDRNENGNRLAGLLSAARLFHGNSLFMKKDLRRWTWESPNGATRAEIDHILTNRRWCLLDVSVVPSFRSGSDHRLLRAKIRLSHTMEKNICYRQRRRKEVVYDDCVLEDSLSQGD</sequence>
<accession>A0ABR1CZZ9</accession>
<dbReference type="PANTHER" id="PTHR23227">
    <property type="entry name" value="BUCENTAUR RELATED"/>
    <property type="match status" value="1"/>
</dbReference>
<dbReference type="EMBL" id="JAVFWL010000003">
    <property type="protein sequence ID" value="KAK6743887.1"/>
    <property type="molecule type" value="Genomic_DNA"/>
</dbReference>